<evidence type="ECO:0000313" key="2">
    <source>
        <dbReference type="Proteomes" id="UP001431429"/>
    </source>
</evidence>
<dbReference type="Proteomes" id="UP001431429">
    <property type="component" value="Unassembled WGS sequence"/>
</dbReference>
<protein>
    <submittedName>
        <fullName evidence="1">Uncharacterized protein</fullName>
    </submittedName>
</protein>
<reference evidence="1" key="1">
    <citation type="submission" date="2022-06" db="EMBL/GenBank/DDBJ databases">
        <title>Genome public.</title>
        <authorList>
            <person name="Sun Q."/>
        </authorList>
    </citation>
    <scope>NUCLEOTIDE SEQUENCE</scope>
    <source>
        <strain evidence="1">CWNU-1</strain>
    </source>
</reference>
<gene>
    <name evidence="1" type="ORF">NBG84_19380</name>
</gene>
<proteinExistence type="predicted"/>
<evidence type="ECO:0000313" key="1">
    <source>
        <dbReference type="EMBL" id="MCM2390431.1"/>
    </source>
</evidence>
<sequence length="179" mass="19715">MAAEECDRASGEIFDARQIRPGRVVMTPMIGGDKMSGGDNAMHHTTHDTMDESAYDELLDRGYVTVRAADQHISVSFDTREAAVITALLPQAGELLSTFDRIRADATAFLWNWGAEGDGSEDERLGFLRDMRPTTLVVLGSGEFAVHYEEVSEDLFLDGYWPAVHFSTERAPVSVTVEA</sequence>
<dbReference type="EMBL" id="JAMQAW010000024">
    <property type="protein sequence ID" value="MCM2390431.1"/>
    <property type="molecule type" value="Genomic_DNA"/>
</dbReference>
<organism evidence="1 2">
    <name type="scientific">Streptomyces albipurpureus</name>
    <dbReference type="NCBI Taxonomy" id="2897419"/>
    <lineage>
        <taxon>Bacteria</taxon>
        <taxon>Bacillati</taxon>
        <taxon>Actinomycetota</taxon>
        <taxon>Actinomycetes</taxon>
        <taxon>Kitasatosporales</taxon>
        <taxon>Streptomycetaceae</taxon>
        <taxon>Streptomyces</taxon>
    </lineage>
</organism>
<dbReference type="RefSeq" id="WP_250920756.1">
    <property type="nucleotide sequence ID" value="NZ_JAMQAW010000024.1"/>
</dbReference>
<name>A0ABT0UT72_9ACTN</name>
<accession>A0ABT0UT72</accession>
<keyword evidence="2" id="KW-1185">Reference proteome</keyword>
<comment type="caution">
    <text evidence="1">The sequence shown here is derived from an EMBL/GenBank/DDBJ whole genome shotgun (WGS) entry which is preliminary data.</text>
</comment>